<dbReference type="Gene3D" id="2.40.50.140">
    <property type="entry name" value="Nucleic acid-binding proteins"/>
    <property type="match status" value="1"/>
</dbReference>
<dbReference type="PROSITE" id="PS50935">
    <property type="entry name" value="SSB"/>
    <property type="match status" value="1"/>
</dbReference>
<accession>A0ABZ0RRG9</accession>
<dbReference type="InterPro" id="IPR011344">
    <property type="entry name" value="ssDNA-bd"/>
</dbReference>
<keyword evidence="5" id="KW-1185">Reference proteome</keyword>
<dbReference type="Pfam" id="PF00436">
    <property type="entry name" value="SSB"/>
    <property type="match status" value="1"/>
</dbReference>
<dbReference type="RefSeq" id="WP_319834887.1">
    <property type="nucleotide sequence ID" value="NZ_CP138858.1"/>
</dbReference>
<sequence>MNQTIISGHLTADIETRKVGEQHLSKFRLACNEGERVVFMPVEAWNMPHLAEHLFKGSKVLLSGGLKQESWETDAGEPRSRIVLTAYKVEFLDSAPSRESHSHPQRGPQRGRDTRRTRSQNRPSRSAA</sequence>
<protein>
    <recommendedName>
        <fullName evidence="2">Single-stranded DNA-binding protein</fullName>
    </recommendedName>
</protein>
<dbReference type="PIRSF" id="PIRSF002070">
    <property type="entry name" value="SSB"/>
    <property type="match status" value="1"/>
</dbReference>
<name>A0ABZ0RRG9_9BACT</name>
<organism evidence="4 5">
    <name type="scientific">Coraliomargarita algicola</name>
    <dbReference type="NCBI Taxonomy" id="3092156"/>
    <lineage>
        <taxon>Bacteria</taxon>
        <taxon>Pseudomonadati</taxon>
        <taxon>Verrucomicrobiota</taxon>
        <taxon>Opitutia</taxon>
        <taxon>Puniceicoccales</taxon>
        <taxon>Coraliomargaritaceae</taxon>
        <taxon>Coraliomargarita</taxon>
    </lineage>
</organism>
<dbReference type="Proteomes" id="UP001324993">
    <property type="component" value="Chromosome"/>
</dbReference>
<keyword evidence="1 2" id="KW-0238">DNA-binding</keyword>
<gene>
    <name evidence="4" type="ORF">SH580_10260</name>
</gene>
<dbReference type="InterPro" id="IPR012340">
    <property type="entry name" value="NA-bd_OB-fold"/>
</dbReference>
<dbReference type="SUPFAM" id="SSF50249">
    <property type="entry name" value="Nucleic acid-binding proteins"/>
    <property type="match status" value="1"/>
</dbReference>
<evidence type="ECO:0000256" key="1">
    <source>
        <dbReference type="ARBA" id="ARBA00023125"/>
    </source>
</evidence>
<evidence type="ECO:0000256" key="3">
    <source>
        <dbReference type="SAM" id="MobiDB-lite"/>
    </source>
</evidence>
<dbReference type="EMBL" id="CP138858">
    <property type="protein sequence ID" value="WPJ98082.1"/>
    <property type="molecule type" value="Genomic_DNA"/>
</dbReference>
<proteinExistence type="predicted"/>
<evidence type="ECO:0000313" key="5">
    <source>
        <dbReference type="Proteomes" id="UP001324993"/>
    </source>
</evidence>
<reference evidence="4 5" key="1">
    <citation type="submission" date="2023-11" db="EMBL/GenBank/DDBJ databases">
        <title>Coraliomargarita sp. nov., isolated from marine algae.</title>
        <authorList>
            <person name="Lee J.K."/>
            <person name="Baek J.H."/>
            <person name="Kim J.M."/>
            <person name="Choi D.G."/>
            <person name="Jeon C.O."/>
        </authorList>
    </citation>
    <scope>NUCLEOTIDE SEQUENCE [LARGE SCALE GENOMIC DNA]</scope>
    <source>
        <strain evidence="4 5">J2-16</strain>
    </source>
</reference>
<dbReference type="InterPro" id="IPR000424">
    <property type="entry name" value="Primosome_PriB/ssb"/>
</dbReference>
<dbReference type="CDD" id="cd04496">
    <property type="entry name" value="SSB_OBF"/>
    <property type="match status" value="1"/>
</dbReference>
<evidence type="ECO:0000256" key="2">
    <source>
        <dbReference type="PIRNR" id="PIRNR002070"/>
    </source>
</evidence>
<feature type="region of interest" description="Disordered" evidence="3">
    <location>
        <begin position="93"/>
        <end position="128"/>
    </location>
</feature>
<evidence type="ECO:0000313" key="4">
    <source>
        <dbReference type="EMBL" id="WPJ98082.1"/>
    </source>
</evidence>
<dbReference type="GO" id="GO:0003677">
    <property type="term" value="F:DNA binding"/>
    <property type="evidence" value="ECO:0007669"/>
    <property type="project" value="UniProtKB-KW"/>
</dbReference>